<sequence length="216" mass="24002">MKSLDASTGGYFMCQTLVFQKSIKWSDDQVVWIQLLGLPKGYYSECLLCAIGQTIGPVIKLDEYTDNARKGKFTRLAVCINFTEFMAITQELCPGQQVPMSGGDNTYVATEVEEEHYGSWMIVERYQKGKGKSLGTVVGEKHCNRTRGSRFSVLDEVKEEIWDEVLAVNEGPQLGHNNAAGRAPSTARLGSFDDRLHMGLQKSIGQEKDLIVQPVS</sequence>
<evidence type="ECO:0000313" key="1">
    <source>
        <dbReference type="EMBL" id="MBA0664953.1"/>
    </source>
</evidence>
<dbReference type="Proteomes" id="UP000593573">
    <property type="component" value="Unassembled WGS sequence"/>
</dbReference>
<name>A0A7J8VQQ3_9ROSI</name>
<organism evidence="1 2">
    <name type="scientific">Gossypium klotzschianum</name>
    <dbReference type="NCBI Taxonomy" id="34286"/>
    <lineage>
        <taxon>Eukaryota</taxon>
        <taxon>Viridiplantae</taxon>
        <taxon>Streptophyta</taxon>
        <taxon>Embryophyta</taxon>
        <taxon>Tracheophyta</taxon>
        <taxon>Spermatophyta</taxon>
        <taxon>Magnoliopsida</taxon>
        <taxon>eudicotyledons</taxon>
        <taxon>Gunneridae</taxon>
        <taxon>Pentapetalae</taxon>
        <taxon>rosids</taxon>
        <taxon>malvids</taxon>
        <taxon>Malvales</taxon>
        <taxon>Malvaceae</taxon>
        <taxon>Malvoideae</taxon>
        <taxon>Gossypium</taxon>
    </lineage>
</organism>
<dbReference type="EMBL" id="JABFAB010000011">
    <property type="protein sequence ID" value="MBA0664953.1"/>
    <property type="molecule type" value="Genomic_DNA"/>
</dbReference>
<protein>
    <recommendedName>
        <fullName evidence="3">DUF4283 domain-containing protein</fullName>
    </recommendedName>
</protein>
<feature type="non-terminal residue" evidence="1">
    <location>
        <position position="1"/>
    </location>
</feature>
<dbReference type="OrthoDB" id="10345037at2759"/>
<proteinExistence type="predicted"/>
<evidence type="ECO:0008006" key="3">
    <source>
        <dbReference type="Google" id="ProtNLM"/>
    </source>
</evidence>
<accession>A0A7J8VQQ3</accession>
<evidence type="ECO:0000313" key="2">
    <source>
        <dbReference type="Proteomes" id="UP000593573"/>
    </source>
</evidence>
<gene>
    <name evidence="1" type="ORF">Goklo_004883</name>
</gene>
<reference evidence="1 2" key="1">
    <citation type="journal article" date="2019" name="Genome Biol. Evol.">
        <title>Insights into the evolution of the New World diploid cottons (Gossypium, subgenus Houzingenia) based on genome sequencing.</title>
        <authorList>
            <person name="Grover C.E."/>
            <person name="Arick M.A. 2nd"/>
            <person name="Thrash A."/>
            <person name="Conover J.L."/>
            <person name="Sanders W.S."/>
            <person name="Peterson D.G."/>
            <person name="Frelichowski J.E."/>
            <person name="Scheffler J.A."/>
            <person name="Scheffler B.E."/>
            <person name="Wendel J.F."/>
        </authorList>
    </citation>
    <scope>NUCLEOTIDE SEQUENCE [LARGE SCALE GENOMIC DNA]</scope>
    <source>
        <strain evidence="1">57</strain>
        <tissue evidence="1">Leaf</tissue>
    </source>
</reference>
<dbReference type="AlphaFoldDB" id="A0A7J8VQQ3"/>
<keyword evidence="2" id="KW-1185">Reference proteome</keyword>
<comment type="caution">
    <text evidence="1">The sequence shown here is derived from an EMBL/GenBank/DDBJ whole genome shotgun (WGS) entry which is preliminary data.</text>
</comment>